<dbReference type="EMBL" id="JAKUDN010000002">
    <property type="protein sequence ID" value="MCP8352434.1"/>
    <property type="molecule type" value="Genomic_DNA"/>
</dbReference>
<comment type="caution">
    <text evidence="2">The sequence shown here is derived from an EMBL/GenBank/DDBJ whole genome shotgun (WGS) entry which is preliminary data.</text>
</comment>
<keyword evidence="1" id="KW-1133">Transmembrane helix</keyword>
<reference evidence="2 3" key="1">
    <citation type="journal article" date="2022" name="Nat. Microbiol.">
        <title>The microbiome of a bacterivorous marine choanoflagellate contains a resource-demanding obligate bacterial associate.</title>
        <authorList>
            <person name="Needham D.M."/>
            <person name="Poirier C."/>
            <person name="Bachy C."/>
            <person name="George E.E."/>
            <person name="Wilken S."/>
            <person name="Yung C.C.M."/>
            <person name="Limardo A.J."/>
            <person name="Morando M."/>
            <person name="Sudek L."/>
            <person name="Malmstrom R.R."/>
            <person name="Keeling P.J."/>
            <person name="Santoro A.E."/>
            <person name="Worden A.Z."/>
        </authorList>
    </citation>
    <scope>NUCLEOTIDE SEQUENCE [LARGE SCALE GENOMIC DNA]</scope>
    <source>
        <strain evidence="2 3">Comchoano-2</strain>
    </source>
</reference>
<feature type="transmembrane region" description="Helical" evidence="1">
    <location>
        <begin position="37"/>
        <end position="54"/>
    </location>
</feature>
<feature type="transmembrane region" description="Helical" evidence="1">
    <location>
        <begin position="89"/>
        <end position="111"/>
    </location>
</feature>
<sequence length="323" mass="36473">MSGFLNNYVTENVVIFFLAIVVLVGDVGYLQEVMHTVSNYAFSLLLLLNVSVYLDNNKKALEVFKYNGVSYVLYRLLTEVSHHHVMACYRIVVVTTFLYTATMLGKVFCVIEKMSKSRHQGLRESFYHSGGPAVSEVSIYPSYRSLVGAMTSFQTGHSGKSIICLFGVVVGVGDVYYLQDLMHVLSNMVFFSLILSNIWVYFDGHQPALVVLRDNGTSYVAYQIFTKLSHHHYFMPFYRMMVVMTFLHTATMAGKVYCAMAKMYKNHDGSLEVSFHRIGAGLASVAPIFPSYRLLVSANACYQNAYLYRGPQEHMEEALSHGF</sequence>
<organism evidence="2 3">
    <name type="scientific">Candidatus Synchoanobacter obligatus</name>
    <dbReference type="NCBI Taxonomy" id="2919597"/>
    <lineage>
        <taxon>Bacteria</taxon>
        <taxon>Pseudomonadati</taxon>
        <taxon>Pseudomonadota</taxon>
        <taxon>Gammaproteobacteria</taxon>
        <taxon>Candidatus Comchoanobacterales</taxon>
        <taxon>Candidatus Comchoanobacteraceae</taxon>
        <taxon>Candidatus Synchoanobacter</taxon>
    </lineage>
</organism>
<keyword evidence="3" id="KW-1185">Reference proteome</keyword>
<evidence type="ECO:0000313" key="3">
    <source>
        <dbReference type="Proteomes" id="UP001320768"/>
    </source>
</evidence>
<evidence type="ECO:0000256" key="1">
    <source>
        <dbReference type="SAM" id="Phobius"/>
    </source>
</evidence>
<feature type="transmembrane region" description="Helical" evidence="1">
    <location>
        <begin position="184"/>
        <end position="202"/>
    </location>
</feature>
<accession>A0ABT1L5I5</accession>
<name>A0ABT1L5I5_9GAMM</name>
<proteinExistence type="predicted"/>
<evidence type="ECO:0000313" key="2">
    <source>
        <dbReference type="EMBL" id="MCP8352434.1"/>
    </source>
</evidence>
<gene>
    <name evidence="2" type="ORF">MKS91_03910</name>
</gene>
<protein>
    <submittedName>
        <fullName evidence="2">Uncharacterized protein</fullName>
    </submittedName>
</protein>
<feature type="transmembrane region" description="Helical" evidence="1">
    <location>
        <begin position="237"/>
        <end position="258"/>
    </location>
</feature>
<keyword evidence="1" id="KW-0472">Membrane</keyword>
<dbReference type="Proteomes" id="UP001320768">
    <property type="component" value="Unassembled WGS sequence"/>
</dbReference>
<keyword evidence="1" id="KW-0812">Transmembrane</keyword>
<dbReference type="RefSeq" id="WP_258569538.1">
    <property type="nucleotide sequence ID" value="NZ_JAKUDN010000002.1"/>
</dbReference>
<feature type="transmembrane region" description="Helical" evidence="1">
    <location>
        <begin position="12"/>
        <end position="30"/>
    </location>
</feature>